<dbReference type="EMBL" id="BMGG01000011">
    <property type="protein sequence ID" value="GGC90921.1"/>
    <property type="molecule type" value="Genomic_DNA"/>
</dbReference>
<dbReference type="Gene3D" id="1.20.58.320">
    <property type="entry name" value="TPR-like"/>
    <property type="match status" value="1"/>
</dbReference>
<dbReference type="SUPFAM" id="SSF48452">
    <property type="entry name" value="TPR-like"/>
    <property type="match status" value="1"/>
</dbReference>
<accession>A0A916UX07</accession>
<gene>
    <name evidence="1" type="ORF">GCM10010994_55890</name>
</gene>
<reference evidence="1" key="2">
    <citation type="submission" date="2020-09" db="EMBL/GenBank/DDBJ databases">
        <authorList>
            <person name="Sun Q."/>
            <person name="Zhou Y."/>
        </authorList>
    </citation>
    <scope>NUCLEOTIDE SEQUENCE</scope>
    <source>
        <strain evidence="1">CGMCC 1.12919</strain>
    </source>
</reference>
<dbReference type="InterPro" id="IPR010323">
    <property type="entry name" value="DUF924"/>
</dbReference>
<name>A0A916UX07_9HYPH</name>
<keyword evidence="2" id="KW-1185">Reference proteome</keyword>
<dbReference type="RefSeq" id="WP_188612450.1">
    <property type="nucleotide sequence ID" value="NZ_BMGG01000011.1"/>
</dbReference>
<protein>
    <recommendedName>
        <fullName evidence="3">DUF924 domain-containing protein</fullName>
    </recommendedName>
</protein>
<evidence type="ECO:0000313" key="2">
    <source>
        <dbReference type="Proteomes" id="UP000637002"/>
    </source>
</evidence>
<dbReference type="Gene3D" id="1.25.40.10">
    <property type="entry name" value="Tetratricopeptide repeat domain"/>
    <property type="match status" value="1"/>
</dbReference>
<evidence type="ECO:0008006" key="3">
    <source>
        <dbReference type="Google" id="ProtNLM"/>
    </source>
</evidence>
<evidence type="ECO:0000313" key="1">
    <source>
        <dbReference type="EMBL" id="GGC90921.1"/>
    </source>
</evidence>
<dbReference type="AlphaFoldDB" id="A0A916UX07"/>
<dbReference type="Proteomes" id="UP000637002">
    <property type="component" value="Unassembled WGS sequence"/>
</dbReference>
<comment type="caution">
    <text evidence="1">The sequence shown here is derived from an EMBL/GenBank/DDBJ whole genome shotgun (WGS) entry which is preliminary data.</text>
</comment>
<proteinExistence type="predicted"/>
<dbReference type="Pfam" id="PF06041">
    <property type="entry name" value="DUF924"/>
    <property type="match status" value="1"/>
</dbReference>
<dbReference type="InterPro" id="IPR011990">
    <property type="entry name" value="TPR-like_helical_dom_sf"/>
</dbReference>
<sequence length="186" mass="20659">MSLAVPATSTIDAVLAAWRAAGPERWFAREEGFDRLLRERFLDVQAAAADGRLAGWEETPSGALALVLALDQFPRNMFRGTPRAFASDAAARAVSRRAIARGFDRAVEPELRPFFYLPFMHSEAAGDQDYCVRLYETLGSEDDLRWARGHRDIIARFGRFPHRNAVLGRPTTEAEQAFLDDGGFAG</sequence>
<organism evidence="1 2">
    <name type="scientific">Chelatococcus reniformis</name>
    <dbReference type="NCBI Taxonomy" id="1494448"/>
    <lineage>
        <taxon>Bacteria</taxon>
        <taxon>Pseudomonadati</taxon>
        <taxon>Pseudomonadota</taxon>
        <taxon>Alphaproteobacteria</taxon>
        <taxon>Hyphomicrobiales</taxon>
        <taxon>Chelatococcaceae</taxon>
        <taxon>Chelatococcus</taxon>
    </lineage>
</organism>
<reference evidence="1" key="1">
    <citation type="journal article" date="2014" name="Int. J. Syst. Evol. Microbiol.">
        <title>Complete genome sequence of Corynebacterium casei LMG S-19264T (=DSM 44701T), isolated from a smear-ripened cheese.</title>
        <authorList>
            <consortium name="US DOE Joint Genome Institute (JGI-PGF)"/>
            <person name="Walter F."/>
            <person name="Albersmeier A."/>
            <person name="Kalinowski J."/>
            <person name="Ruckert C."/>
        </authorList>
    </citation>
    <scope>NUCLEOTIDE SEQUENCE</scope>
    <source>
        <strain evidence="1">CGMCC 1.12919</strain>
    </source>
</reference>